<name>A0A6A6I2G4_9PLEO</name>
<dbReference type="PANTHER" id="PTHR46082:SF6">
    <property type="entry name" value="AAA+ ATPASE DOMAIN-CONTAINING PROTEIN-RELATED"/>
    <property type="match status" value="1"/>
</dbReference>
<evidence type="ECO:0000313" key="3">
    <source>
        <dbReference type="Proteomes" id="UP000800094"/>
    </source>
</evidence>
<reference evidence="2" key="1">
    <citation type="journal article" date="2020" name="Stud. Mycol.">
        <title>101 Dothideomycetes genomes: a test case for predicting lifestyles and emergence of pathogens.</title>
        <authorList>
            <person name="Haridas S."/>
            <person name="Albert R."/>
            <person name="Binder M."/>
            <person name="Bloem J."/>
            <person name="Labutti K."/>
            <person name="Salamov A."/>
            <person name="Andreopoulos B."/>
            <person name="Baker S."/>
            <person name="Barry K."/>
            <person name="Bills G."/>
            <person name="Bluhm B."/>
            <person name="Cannon C."/>
            <person name="Castanera R."/>
            <person name="Culley D."/>
            <person name="Daum C."/>
            <person name="Ezra D."/>
            <person name="Gonzalez J."/>
            <person name="Henrissat B."/>
            <person name="Kuo A."/>
            <person name="Liang C."/>
            <person name="Lipzen A."/>
            <person name="Lutzoni F."/>
            <person name="Magnuson J."/>
            <person name="Mondo S."/>
            <person name="Nolan M."/>
            <person name="Ohm R."/>
            <person name="Pangilinan J."/>
            <person name="Park H.-J."/>
            <person name="Ramirez L."/>
            <person name="Alfaro M."/>
            <person name="Sun H."/>
            <person name="Tritt A."/>
            <person name="Yoshinaga Y."/>
            <person name="Zwiers L.-H."/>
            <person name="Turgeon B."/>
            <person name="Goodwin S."/>
            <person name="Spatafora J."/>
            <person name="Crous P."/>
            <person name="Grigoriev I."/>
        </authorList>
    </citation>
    <scope>NUCLEOTIDE SEQUENCE</scope>
    <source>
        <strain evidence="2">CBS 122368</strain>
    </source>
</reference>
<dbReference type="AlphaFoldDB" id="A0A6A6I2G4"/>
<evidence type="ECO:0000313" key="2">
    <source>
        <dbReference type="EMBL" id="KAF2244063.1"/>
    </source>
</evidence>
<dbReference type="Pfam" id="PF25000">
    <property type="entry name" value="DUF7779"/>
    <property type="match status" value="1"/>
</dbReference>
<sequence length="702" mass="79809">MICLFWQDPDFVERTVLSDVISRRGFPGSRLALWGLGGIGKSQIAIEYGYRVRNRSPQTWVFWVRAGSIARFEEDYRKIAKALHIPGSDEKNADLLRMVHDWLCKESNGHWLMIIDNADDMDVFTGPPPNHKSTSTSAERAAPKVLDFLPHSPKGAMLITTRNRNVGFHLTGNYKHILRVEPMTETEAITLLKSKLDGTRSEDDMKTLVQALDCIPLAISQAAAYISNKTPRVTIAPYLKQLKGGDKDSAKLLQEDIPEARRDKERSSSIVATWQISFQYVRSTKPSASRLLSLMSLFDRQGIPESLLAGQYGQEKTVQQQEAKLKQIQCDFDDDWTTLTDFSFIKTNIDGHHFEMHRLVQFTMKKWLELHGELQPWTNKYITLLNSHYPEPDDDIGSCELLFAHAVSAILYRPNSTGSLCDWGSLMHKLGMYTNRRAVYDISEIFYRAATHAYETALVADSPQTLRTLISRANALDYLGREDEADKLRRKALEAHERTLGPSHPDTLRIMDTLAHTLHNQKRYAESSAILQRALEICERTYGATHHETISALESRALYLRWSGQLFEAEAMYRRAYEARQQGGRRPEHDETWCTNLTMIALNFELDGQMEEAEVLFREAVEVEQSLPGADDVTTKGSVRRLARVLGEQGKAEEAAHYYREALGGYSKQFGEEGEVTLLLMMELSAILSKLDKLEEAEILCR</sequence>
<dbReference type="InterPro" id="IPR027417">
    <property type="entry name" value="P-loop_NTPase"/>
</dbReference>
<dbReference type="Pfam" id="PF13424">
    <property type="entry name" value="TPR_12"/>
    <property type="match status" value="2"/>
</dbReference>
<evidence type="ECO:0000259" key="1">
    <source>
        <dbReference type="Pfam" id="PF25000"/>
    </source>
</evidence>
<dbReference type="SUPFAM" id="SSF52540">
    <property type="entry name" value="P-loop containing nucleoside triphosphate hydrolases"/>
    <property type="match status" value="1"/>
</dbReference>
<dbReference type="SUPFAM" id="SSF48452">
    <property type="entry name" value="TPR-like"/>
    <property type="match status" value="2"/>
</dbReference>
<dbReference type="PANTHER" id="PTHR46082">
    <property type="entry name" value="ATP/GTP-BINDING PROTEIN-RELATED"/>
    <property type="match status" value="1"/>
</dbReference>
<dbReference type="Proteomes" id="UP000800094">
    <property type="component" value="Unassembled WGS sequence"/>
</dbReference>
<dbReference type="EMBL" id="ML987203">
    <property type="protein sequence ID" value="KAF2244063.1"/>
    <property type="molecule type" value="Genomic_DNA"/>
</dbReference>
<keyword evidence="3" id="KW-1185">Reference proteome</keyword>
<dbReference type="InterPro" id="IPR011990">
    <property type="entry name" value="TPR-like_helical_dom_sf"/>
</dbReference>
<feature type="domain" description="DUF7779" evidence="1">
    <location>
        <begin position="283"/>
        <end position="366"/>
    </location>
</feature>
<protein>
    <submittedName>
        <fullName evidence="2">TPR-like protein</fullName>
    </submittedName>
</protein>
<accession>A0A6A6I2G4</accession>
<gene>
    <name evidence="2" type="ORF">BU26DRAFT_579929</name>
</gene>
<dbReference type="OrthoDB" id="20872at2759"/>
<dbReference type="RefSeq" id="XP_033679067.1">
    <property type="nucleotide sequence ID" value="XM_033834462.1"/>
</dbReference>
<dbReference type="GeneID" id="54587792"/>
<dbReference type="Pfam" id="PF13374">
    <property type="entry name" value="TPR_10"/>
    <property type="match status" value="1"/>
</dbReference>
<dbReference type="Gene3D" id="3.40.50.300">
    <property type="entry name" value="P-loop containing nucleotide triphosphate hydrolases"/>
    <property type="match status" value="1"/>
</dbReference>
<proteinExistence type="predicted"/>
<dbReference type="InterPro" id="IPR056681">
    <property type="entry name" value="DUF7779"/>
</dbReference>
<dbReference type="Gene3D" id="1.25.40.10">
    <property type="entry name" value="Tetratricopeptide repeat domain"/>
    <property type="match status" value="2"/>
</dbReference>
<dbReference type="InterPro" id="IPR053137">
    <property type="entry name" value="NLR-like"/>
</dbReference>
<organism evidence="2 3">
    <name type="scientific">Trematosphaeria pertusa</name>
    <dbReference type="NCBI Taxonomy" id="390896"/>
    <lineage>
        <taxon>Eukaryota</taxon>
        <taxon>Fungi</taxon>
        <taxon>Dikarya</taxon>
        <taxon>Ascomycota</taxon>
        <taxon>Pezizomycotina</taxon>
        <taxon>Dothideomycetes</taxon>
        <taxon>Pleosporomycetidae</taxon>
        <taxon>Pleosporales</taxon>
        <taxon>Massarineae</taxon>
        <taxon>Trematosphaeriaceae</taxon>
        <taxon>Trematosphaeria</taxon>
    </lineage>
</organism>